<sequence length="100" mass="10891">MAILVAMSIMEQMSLADVKNRLSEVVDSVEREHGRVVITRHGRPAAIVISVDDLESLEETLDVMGSTRLMADIREALDDLDDAGVTVLSKDEALRLASGQ</sequence>
<dbReference type="InterPro" id="IPR036165">
    <property type="entry name" value="YefM-like_sf"/>
</dbReference>
<evidence type="ECO:0000256" key="2">
    <source>
        <dbReference type="RuleBase" id="RU362080"/>
    </source>
</evidence>
<evidence type="ECO:0000313" key="4">
    <source>
        <dbReference type="Proteomes" id="UP000199013"/>
    </source>
</evidence>
<dbReference type="PANTHER" id="PTHR33713:SF10">
    <property type="entry name" value="ANTITOXIN YAFN"/>
    <property type="match status" value="1"/>
</dbReference>
<evidence type="ECO:0000313" key="3">
    <source>
        <dbReference type="EMBL" id="SBW23268.1"/>
    </source>
</evidence>
<accession>A0A1C3P0K1</accession>
<keyword evidence="4" id="KW-1185">Reference proteome</keyword>
<dbReference type="AlphaFoldDB" id="A0A1C3P0K1"/>
<dbReference type="InterPro" id="IPR006442">
    <property type="entry name" value="Antitoxin_Phd/YefM"/>
</dbReference>
<comment type="function">
    <text evidence="2">Antitoxin component of a type II toxin-antitoxin (TA) system.</text>
</comment>
<dbReference type="SUPFAM" id="SSF143120">
    <property type="entry name" value="YefM-like"/>
    <property type="match status" value="1"/>
</dbReference>
<comment type="similarity">
    <text evidence="1 2">Belongs to the phD/YefM antitoxin family.</text>
</comment>
<protein>
    <recommendedName>
        <fullName evidence="2">Antitoxin</fullName>
    </recommendedName>
</protein>
<dbReference type="InterPro" id="IPR051405">
    <property type="entry name" value="phD/YefM_antitoxin"/>
</dbReference>
<dbReference type="Proteomes" id="UP000199013">
    <property type="component" value="Unassembled WGS sequence"/>
</dbReference>
<organism evidence="3 4">
    <name type="scientific">Candidatus Protofrankia californiensis</name>
    <dbReference type="NCBI Taxonomy" id="1839754"/>
    <lineage>
        <taxon>Bacteria</taxon>
        <taxon>Bacillati</taxon>
        <taxon>Actinomycetota</taxon>
        <taxon>Actinomycetes</taxon>
        <taxon>Frankiales</taxon>
        <taxon>Frankiaceae</taxon>
        <taxon>Protofrankia</taxon>
    </lineage>
</organism>
<dbReference type="Pfam" id="PF02604">
    <property type="entry name" value="PhdYeFM_antitox"/>
    <property type="match status" value="1"/>
</dbReference>
<gene>
    <name evidence="3" type="ORF">FDG2_3713</name>
</gene>
<name>A0A1C3P0K1_9ACTN</name>
<dbReference type="Gene3D" id="3.40.1620.10">
    <property type="entry name" value="YefM-like domain"/>
    <property type="match status" value="1"/>
</dbReference>
<dbReference type="PANTHER" id="PTHR33713">
    <property type="entry name" value="ANTITOXIN YAFN-RELATED"/>
    <property type="match status" value="1"/>
</dbReference>
<proteinExistence type="inferred from homology"/>
<dbReference type="EMBL" id="FLUV01001555">
    <property type="protein sequence ID" value="SBW23268.1"/>
    <property type="molecule type" value="Genomic_DNA"/>
</dbReference>
<evidence type="ECO:0000256" key="1">
    <source>
        <dbReference type="ARBA" id="ARBA00009981"/>
    </source>
</evidence>
<dbReference type="NCBIfam" id="TIGR01552">
    <property type="entry name" value="phd_fam"/>
    <property type="match status" value="1"/>
</dbReference>
<reference evidence="4" key="1">
    <citation type="submission" date="2016-02" db="EMBL/GenBank/DDBJ databases">
        <authorList>
            <person name="Wibberg D."/>
        </authorList>
    </citation>
    <scope>NUCLEOTIDE SEQUENCE [LARGE SCALE GENOMIC DNA]</scope>
</reference>